<sequence length="120" mass="13601">MDQWSGYKKPEIIADLDKLDSAPVECDGFVRLAAKVLFRHGQDFEVFKGSVHSRSGGYIPLHWWIESGGYIIDYRARLWMGDDAQHGLLDKETVGDLYTGSPVHFPLISDSLEVMLLLDF</sequence>
<dbReference type="EMBL" id="PYNF01000003">
    <property type="protein sequence ID" value="PSV00575.1"/>
    <property type="molecule type" value="Genomic_DNA"/>
</dbReference>
<dbReference type="AlphaFoldDB" id="A0A2T3KLH9"/>
<reference evidence="1 2" key="1">
    <citation type="submission" date="2018-01" db="EMBL/GenBank/DDBJ databases">
        <title>Whole genome sequencing of Histamine producing bacteria.</title>
        <authorList>
            <person name="Butler K."/>
        </authorList>
    </citation>
    <scope>NUCLEOTIDE SEQUENCE [LARGE SCALE GENOMIC DNA]</scope>
    <source>
        <strain evidence="1 2">FS-7.2</strain>
    </source>
</reference>
<name>A0A2T3KLH9_9GAMM</name>
<protein>
    <submittedName>
        <fullName evidence="1">Uncharacterized protein</fullName>
    </submittedName>
</protein>
<organism evidence="1 2">
    <name type="scientific">Photobacterium kishitanii</name>
    <dbReference type="NCBI Taxonomy" id="318456"/>
    <lineage>
        <taxon>Bacteria</taxon>
        <taxon>Pseudomonadati</taxon>
        <taxon>Pseudomonadota</taxon>
        <taxon>Gammaproteobacteria</taxon>
        <taxon>Vibrionales</taxon>
        <taxon>Vibrionaceae</taxon>
        <taxon>Photobacterium</taxon>
    </lineage>
</organism>
<evidence type="ECO:0000313" key="1">
    <source>
        <dbReference type="EMBL" id="PSV00575.1"/>
    </source>
</evidence>
<proteinExistence type="predicted"/>
<gene>
    <name evidence="1" type="ORF">C9J27_05415</name>
</gene>
<evidence type="ECO:0000313" key="2">
    <source>
        <dbReference type="Proteomes" id="UP000241426"/>
    </source>
</evidence>
<comment type="caution">
    <text evidence="1">The sequence shown here is derived from an EMBL/GenBank/DDBJ whole genome shotgun (WGS) entry which is preliminary data.</text>
</comment>
<dbReference type="RefSeq" id="WP_107289205.1">
    <property type="nucleotide sequence ID" value="NZ_PYNF01000003.1"/>
</dbReference>
<dbReference type="Proteomes" id="UP000241426">
    <property type="component" value="Unassembled WGS sequence"/>
</dbReference>
<accession>A0A2T3KLH9</accession>